<evidence type="ECO:0000256" key="1">
    <source>
        <dbReference type="SAM" id="MobiDB-lite"/>
    </source>
</evidence>
<gene>
    <name evidence="2" type="ORF">LWI28_024523</name>
</gene>
<feature type="compositionally biased region" description="Basic and acidic residues" evidence="1">
    <location>
        <begin position="99"/>
        <end position="108"/>
    </location>
</feature>
<keyword evidence="3" id="KW-1185">Reference proteome</keyword>
<dbReference type="EMBL" id="JAJSOW010000102">
    <property type="protein sequence ID" value="KAI9178270.1"/>
    <property type="molecule type" value="Genomic_DNA"/>
</dbReference>
<evidence type="ECO:0000313" key="2">
    <source>
        <dbReference type="EMBL" id="KAI9178270.1"/>
    </source>
</evidence>
<protein>
    <submittedName>
        <fullName evidence="2">Uncharacterized protein</fullName>
    </submittedName>
</protein>
<reference evidence="2" key="1">
    <citation type="journal article" date="2022" name="Plant J.">
        <title>Strategies of tolerance reflected in two North American maple genomes.</title>
        <authorList>
            <person name="McEvoy S.L."/>
            <person name="Sezen U.U."/>
            <person name="Trouern-Trend A."/>
            <person name="McMahon S.M."/>
            <person name="Schaberg P.G."/>
            <person name="Yang J."/>
            <person name="Wegrzyn J.L."/>
            <person name="Swenson N.G."/>
        </authorList>
    </citation>
    <scope>NUCLEOTIDE SEQUENCE</scope>
    <source>
        <strain evidence="2">91603</strain>
    </source>
</reference>
<dbReference type="AlphaFoldDB" id="A0AAD5NRE8"/>
<organism evidence="2 3">
    <name type="scientific">Acer negundo</name>
    <name type="common">Box elder</name>
    <dbReference type="NCBI Taxonomy" id="4023"/>
    <lineage>
        <taxon>Eukaryota</taxon>
        <taxon>Viridiplantae</taxon>
        <taxon>Streptophyta</taxon>
        <taxon>Embryophyta</taxon>
        <taxon>Tracheophyta</taxon>
        <taxon>Spermatophyta</taxon>
        <taxon>Magnoliopsida</taxon>
        <taxon>eudicotyledons</taxon>
        <taxon>Gunneridae</taxon>
        <taxon>Pentapetalae</taxon>
        <taxon>rosids</taxon>
        <taxon>malvids</taxon>
        <taxon>Sapindales</taxon>
        <taxon>Sapindaceae</taxon>
        <taxon>Hippocastanoideae</taxon>
        <taxon>Acereae</taxon>
        <taxon>Acer</taxon>
    </lineage>
</organism>
<feature type="compositionally biased region" description="Polar residues" evidence="1">
    <location>
        <begin position="133"/>
        <end position="143"/>
    </location>
</feature>
<accession>A0AAD5NRE8</accession>
<feature type="region of interest" description="Disordered" evidence="1">
    <location>
        <begin position="68"/>
        <end position="180"/>
    </location>
</feature>
<feature type="compositionally biased region" description="Polar residues" evidence="1">
    <location>
        <begin position="8"/>
        <end position="17"/>
    </location>
</feature>
<feature type="region of interest" description="Disordered" evidence="1">
    <location>
        <begin position="1"/>
        <end position="39"/>
    </location>
</feature>
<evidence type="ECO:0000313" key="3">
    <source>
        <dbReference type="Proteomes" id="UP001064489"/>
    </source>
</evidence>
<comment type="caution">
    <text evidence="2">The sequence shown here is derived from an EMBL/GenBank/DDBJ whole genome shotgun (WGS) entry which is preliminary data.</text>
</comment>
<name>A0AAD5NRE8_ACENE</name>
<feature type="compositionally biased region" description="Basic and acidic residues" evidence="1">
    <location>
        <begin position="117"/>
        <end position="132"/>
    </location>
</feature>
<reference evidence="2" key="2">
    <citation type="submission" date="2023-02" db="EMBL/GenBank/DDBJ databases">
        <authorList>
            <person name="Swenson N.G."/>
            <person name="Wegrzyn J.L."/>
            <person name="Mcevoy S.L."/>
        </authorList>
    </citation>
    <scope>NUCLEOTIDE SEQUENCE</scope>
    <source>
        <strain evidence="2">91603</strain>
        <tissue evidence="2">Leaf</tissue>
    </source>
</reference>
<sequence>MIPKPTTGEGTNLNSNIEMRKEDVTERGGSSNVVPDESSLLENIDEEVCNVESKGTGWAAINGEKQVKKERGVGSEGLYDQVSKTLPIPQVGQTPTKWTENEAHKPTMKDISISVEKTTEVRPTRPFEEEKTFTNPVKNSTVINGKRKSAEMEDEKFEGRRKARKVDGSQVIDEKTGKNGSLCISDGEVTNIMVLPTEEKALEALTSTRRSQ</sequence>
<dbReference type="Proteomes" id="UP001064489">
    <property type="component" value="Chromosome 5"/>
</dbReference>
<proteinExistence type="predicted"/>